<accession>A0A1F4U457</accession>
<comment type="caution">
    <text evidence="2">The sequence shown here is derived from an EMBL/GenBank/DDBJ whole genome shotgun (WGS) entry which is preliminary data.</text>
</comment>
<evidence type="ECO:0000313" key="2">
    <source>
        <dbReference type="EMBL" id="OGC39659.1"/>
    </source>
</evidence>
<organism evidence="2 3">
    <name type="scientific">candidate division WOR-1 bacterium RIFOXYC2_FULL_46_14</name>
    <dbReference type="NCBI Taxonomy" id="1802587"/>
    <lineage>
        <taxon>Bacteria</taxon>
        <taxon>Bacillati</taxon>
        <taxon>Saganbacteria</taxon>
    </lineage>
</organism>
<evidence type="ECO:0000313" key="3">
    <source>
        <dbReference type="Proteomes" id="UP000179242"/>
    </source>
</evidence>
<proteinExistence type="predicted"/>
<dbReference type="Proteomes" id="UP000179242">
    <property type="component" value="Unassembled WGS sequence"/>
</dbReference>
<feature type="coiled-coil region" evidence="1">
    <location>
        <begin position="2"/>
        <end position="74"/>
    </location>
</feature>
<protein>
    <submittedName>
        <fullName evidence="2">Uncharacterized protein</fullName>
    </submittedName>
</protein>
<dbReference type="EMBL" id="MEUJ01000006">
    <property type="protein sequence ID" value="OGC39659.1"/>
    <property type="molecule type" value="Genomic_DNA"/>
</dbReference>
<evidence type="ECO:0000256" key="1">
    <source>
        <dbReference type="SAM" id="Coils"/>
    </source>
</evidence>
<sequence length="101" mass="11629">MVEQILSKVKRIEEQAEAIVKQAKNKAALEHIKLRERQEAESSAAEKQLREEGKKLLEEEAERLKKQAREIIALGELETERIREKAAPKISQAKKEILKCL</sequence>
<dbReference type="AlphaFoldDB" id="A0A1F4U457"/>
<gene>
    <name evidence="2" type="ORF">A2438_06705</name>
</gene>
<name>A0A1F4U457_UNCSA</name>
<reference evidence="2 3" key="1">
    <citation type="journal article" date="2016" name="Nat. Commun.">
        <title>Thousands of microbial genomes shed light on interconnected biogeochemical processes in an aquifer system.</title>
        <authorList>
            <person name="Anantharaman K."/>
            <person name="Brown C.T."/>
            <person name="Hug L.A."/>
            <person name="Sharon I."/>
            <person name="Castelle C.J."/>
            <person name="Probst A.J."/>
            <person name="Thomas B.C."/>
            <person name="Singh A."/>
            <person name="Wilkins M.J."/>
            <person name="Karaoz U."/>
            <person name="Brodie E.L."/>
            <person name="Williams K.H."/>
            <person name="Hubbard S.S."/>
            <person name="Banfield J.F."/>
        </authorList>
    </citation>
    <scope>NUCLEOTIDE SEQUENCE [LARGE SCALE GENOMIC DNA]</scope>
</reference>
<keyword evidence="1" id="KW-0175">Coiled coil</keyword>